<feature type="region of interest" description="Disordered" evidence="11">
    <location>
        <begin position="1"/>
        <end position="21"/>
    </location>
</feature>
<evidence type="ECO:0000256" key="9">
    <source>
        <dbReference type="PROSITE-ProRule" id="PRU10055"/>
    </source>
</evidence>
<dbReference type="Gene3D" id="3.20.20.80">
    <property type="entry name" value="Glycosidases"/>
    <property type="match status" value="1"/>
</dbReference>
<keyword evidence="5" id="KW-0136">Cellulose degradation</keyword>
<sequence>MSATSDAASINQPDNTNPPLTKTAFGNDFTWGVATAAYQIEGAHDVAGKGASIWDVFSARKGKVKQNHNGNLACDFFNRYPDDLELMQSMSIPNFRFSLSWSRLLPEGVGQVNQAGIDYYNRLIDHCLELGIKPWVTLYHWDLPHALEQKGGWANRDMIGWFQEYAALCAKAFGDRVKHWMVLNEPMVFTGAGYFLGVHAPGRRGFGSFVPAVHHATLCQAAGARVLKSMLPEAEVGTTFSCSHVEPLQQTEKDIKAAKRVDALLNRLFLEPVLGLGYPLDDLKFMRRIEKYMKPGDEELLKYDFDFIGIQNYTREVVKYSFWTPFMQANLVPPKKRGVPQTLMNWEVYPEGIYHLLHKYSQYKNIPKILITENGAAFADELKDGQVHDPLRVDFLQRYLQQVLRARQEGANVSGYFVWSFVDNFEWAEGYDPRFGIVHVDFETQQRTIKSSGYWYKQFLEG</sequence>
<dbReference type="InterPro" id="IPR017736">
    <property type="entry name" value="Glyco_hydro_1_beta-glucosidase"/>
</dbReference>
<feature type="compositionally biased region" description="Polar residues" evidence="11">
    <location>
        <begin position="1"/>
        <end position="20"/>
    </location>
</feature>
<evidence type="ECO:0000256" key="5">
    <source>
        <dbReference type="ARBA" id="ARBA00023001"/>
    </source>
</evidence>
<reference evidence="13" key="1">
    <citation type="journal article" date="2019" name="Int. J. Syst. Evol. Microbiol.">
        <title>The Global Catalogue of Microorganisms (GCM) 10K type strain sequencing project: providing services to taxonomists for standard genome sequencing and annotation.</title>
        <authorList>
            <consortium name="The Broad Institute Genomics Platform"/>
            <consortium name="The Broad Institute Genome Sequencing Center for Infectious Disease"/>
            <person name="Wu L."/>
            <person name="Ma J."/>
        </authorList>
    </citation>
    <scope>NUCLEOTIDE SEQUENCE [LARGE SCALE GENOMIC DNA]</scope>
    <source>
        <strain evidence="13">JCM 31319</strain>
    </source>
</reference>
<keyword evidence="6" id="KW-0119">Carbohydrate metabolism</keyword>
<evidence type="ECO:0000256" key="8">
    <source>
        <dbReference type="ARBA" id="ARBA00023326"/>
    </source>
</evidence>
<proteinExistence type="inferred from homology"/>
<dbReference type="RefSeq" id="WP_377531896.1">
    <property type="nucleotide sequence ID" value="NZ_JBHTLD010000264.1"/>
</dbReference>
<evidence type="ECO:0000313" key="12">
    <source>
        <dbReference type="EMBL" id="MFD1188384.1"/>
    </source>
</evidence>
<dbReference type="EMBL" id="JBHTLD010000264">
    <property type="protein sequence ID" value="MFD1188384.1"/>
    <property type="molecule type" value="Genomic_DNA"/>
</dbReference>
<dbReference type="SUPFAM" id="SSF51445">
    <property type="entry name" value="(Trans)glycosidases"/>
    <property type="match status" value="1"/>
</dbReference>
<dbReference type="PROSITE" id="PS00572">
    <property type="entry name" value="GLYCOSYL_HYDROL_F1_1"/>
    <property type="match status" value="1"/>
</dbReference>
<keyword evidence="4 10" id="KW-0378">Hydrolase</keyword>
<protein>
    <recommendedName>
        <fullName evidence="3 10">Beta-glucosidase</fullName>
        <ecNumber evidence="3 10">3.2.1.21</ecNumber>
    </recommendedName>
</protein>
<dbReference type="Pfam" id="PF00232">
    <property type="entry name" value="Glyco_hydro_1"/>
    <property type="match status" value="1"/>
</dbReference>
<feature type="active site" description="Nucleophile" evidence="9">
    <location>
        <position position="373"/>
    </location>
</feature>
<comment type="catalytic activity">
    <reaction evidence="1 10">
        <text>Hydrolysis of terminal, non-reducing beta-D-glucosyl residues with release of beta-D-glucose.</text>
        <dbReference type="EC" id="3.2.1.21"/>
    </reaction>
</comment>
<accession>A0ABW3STY0</accession>
<evidence type="ECO:0000256" key="3">
    <source>
        <dbReference type="ARBA" id="ARBA00012744"/>
    </source>
</evidence>
<dbReference type="PRINTS" id="PR00131">
    <property type="entry name" value="GLHYDRLASE1"/>
</dbReference>
<evidence type="ECO:0000256" key="7">
    <source>
        <dbReference type="ARBA" id="ARBA00023295"/>
    </source>
</evidence>
<comment type="similarity">
    <text evidence="2 10">Belongs to the glycosyl hydrolase 1 family.</text>
</comment>
<evidence type="ECO:0000313" key="13">
    <source>
        <dbReference type="Proteomes" id="UP001597094"/>
    </source>
</evidence>
<dbReference type="InterPro" id="IPR001360">
    <property type="entry name" value="Glyco_hydro_1"/>
</dbReference>
<keyword evidence="13" id="KW-1185">Reference proteome</keyword>
<dbReference type="PROSITE" id="PS00653">
    <property type="entry name" value="GLYCOSYL_HYDROL_F1_2"/>
    <property type="match status" value="1"/>
</dbReference>
<evidence type="ECO:0000256" key="2">
    <source>
        <dbReference type="ARBA" id="ARBA00010838"/>
    </source>
</evidence>
<dbReference type="EC" id="3.2.1.21" evidence="3 10"/>
<evidence type="ECO:0000256" key="11">
    <source>
        <dbReference type="SAM" id="MobiDB-lite"/>
    </source>
</evidence>
<dbReference type="InterPro" id="IPR033132">
    <property type="entry name" value="GH_1_N_CS"/>
</dbReference>
<gene>
    <name evidence="12" type="ORF">ACFQ2O_19395</name>
</gene>
<dbReference type="PANTHER" id="PTHR10353:SF36">
    <property type="entry name" value="LP05116P"/>
    <property type="match status" value="1"/>
</dbReference>
<dbReference type="GO" id="GO:0008422">
    <property type="term" value="F:beta-glucosidase activity"/>
    <property type="evidence" value="ECO:0007669"/>
    <property type="project" value="UniProtKB-EC"/>
</dbReference>
<dbReference type="InterPro" id="IPR017853">
    <property type="entry name" value="GH"/>
</dbReference>
<organism evidence="12 13">
    <name type="scientific">Pontibacter rugosus</name>
    <dbReference type="NCBI Taxonomy" id="1745966"/>
    <lineage>
        <taxon>Bacteria</taxon>
        <taxon>Pseudomonadati</taxon>
        <taxon>Bacteroidota</taxon>
        <taxon>Cytophagia</taxon>
        <taxon>Cytophagales</taxon>
        <taxon>Hymenobacteraceae</taxon>
        <taxon>Pontibacter</taxon>
    </lineage>
</organism>
<evidence type="ECO:0000256" key="4">
    <source>
        <dbReference type="ARBA" id="ARBA00022801"/>
    </source>
</evidence>
<dbReference type="NCBIfam" id="TIGR03356">
    <property type="entry name" value="BGL"/>
    <property type="match status" value="1"/>
</dbReference>
<evidence type="ECO:0000256" key="6">
    <source>
        <dbReference type="ARBA" id="ARBA00023277"/>
    </source>
</evidence>
<name>A0ABW3STY0_9BACT</name>
<dbReference type="InterPro" id="IPR018120">
    <property type="entry name" value="Glyco_hydro_1_AS"/>
</dbReference>
<evidence type="ECO:0000256" key="1">
    <source>
        <dbReference type="ARBA" id="ARBA00000448"/>
    </source>
</evidence>
<dbReference type="PANTHER" id="PTHR10353">
    <property type="entry name" value="GLYCOSYL HYDROLASE"/>
    <property type="match status" value="1"/>
</dbReference>
<dbReference type="Proteomes" id="UP001597094">
    <property type="component" value="Unassembled WGS sequence"/>
</dbReference>
<keyword evidence="8" id="KW-0624">Polysaccharide degradation</keyword>
<keyword evidence="7 10" id="KW-0326">Glycosidase</keyword>
<evidence type="ECO:0000256" key="10">
    <source>
        <dbReference type="RuleBase" id="RU361175"/>
    </source>
</evidence>
<comment type="caution">
    <text evidence="12">The sequence shown here is derived from an EMBL/GenBank/DDBJ whole genome shotgun (WGS) entry which is preliminary data.</text>
</comment>